<dbReference type="Pfam" id="PF17236">
    <property type="entry name" value="SU10_MCP"/>
    <property type="match status" value="1"/>
</dbReference>
<organism evidence="1">
    <name type="scientific">uncultured Caudovirales phage</name>
    <dbReference type="NCBI Taxonomy" id="2100421"/>
    <lineage>
        <taxon>Viruses</taxon>
        <taxon>Duplodnaviria</taxon>
        <taxon>Heunggongvirae</taxon>
        <taxon>Uroviricota</taxon>
        <taxon>Caudoviricetes</taxon>
        <taxon>Peduoviridae</taxon>
        <taxon>Maltschvirus</taxon>
        <taxon>Maltschvirus maltsch</taxon>
    </lineage>
</organism>
<proteinExistence type="predicted"/>
<dbReference type="InterPro" id="IPR035198">
    <property type="entry name" value="SU10_MCP"/>
</dbReference>
<reference evidence="1" key="1">
    <citation type="submission" date="2020-04" db="EMBL/GenBank/DDBJ databases">
        <authorList>
            <person name="Chiriac C."/>
            <person name="Salcher M."/>
            <person name="Ghai R."/>
            <person name="Kavagutti S V."/>
        </authorList>
    </citation>
    <scope>NUCLEOTIDE SEQUENCE</scope>
</reference>
<protein>
    <recommendedName>
        <fullName evidence="2">Major capsid protein</fullName>
    </recommendedName>
</protein>
<gene>
    <name evidence="1" type="ORF">UFOVP574_6</name>
</gene>
<sequence length="328" mass="34754">MSFSNTYDTTNPGSAVSNREDLTDVLTILAPEETPVLSSAAKSKASATYVEWTVDSLSSPVTTGVAEGADVTSFTDKFSNRARLGNYIQKFRRDYMVSDLQNAVDSVGPAKIAQAEAKAVREIKRDIEATLCSSNDRTAEDGAGTPYGLRGLGNWIASAGPSDVPAAYRTPAGSIQGSGTTFTETVFNNLITSIFRVTGMSNGLTLVADTALRRVISDFARTSGSSDYSVRKVMYSGGEASIKLSVELYESDHGIVSIVNMNPDCAPDTTNKDTGYLVNPEYYGVAELIPTGSTRLPNLGGGERGYVDCALTLIVKHPGAHGKITALT</sequence>
<evidence type="ECO:0008006" key="2">
    <source>
        <dbReference type="Google" id="ProtNLM"/>
    </source>
</evidence>
<accession>A0A6J5MXD1</accession>
<name>A0A6J5MXD1_9CAUD</name>
<dbReference type="EMBL" id="LR796549">
    <property type="protein sequence ID" value="CAB4150611.1"/>
    <property type="molecule type" value="Genomic_DNA"/>
</dbReference>
<evidence type="ECO:0000313" key="1">
    <source>
        <dbReference type="EMBL" id="CAB4150611.1"/>
    </source>
</evidence>